<dbReference type="InterPro" id="IPR018597">
    <property type="entry name" value="Phage_Tuc2009_YjcQ"/>
</dbReference>
<dbReference type="SUPFAM" id="SSF46785">
    <property type="entry name" value="Winged helix' DNA-binding domain"/>
    <property type="match status" value="1"/>
</dbReference>
<protein>
    <submittedName>
        <fullName evidence="1">YjcQ protein</fullName>
    </submittedName>
</protein>
<dbReference type="Pfam" id="PF09639">
    <property type="entry name" value="YjcQ"/>
    <property type="match status" value="1"/>
</dbReference>
<accession>A0A8S5U132</accession>
<organism evidence="1">
    <name type="scientific">Siphoviridae sp. ctGoR6</name>
    <dbReference type="NCBI Taxonomy" id="2825416"/>
    <lineage>
        <taxon>Viruses</taxon>
        <taxon>Duplodnaviria</taxon>
        <taxon>Heunggongvirae</taxon>
        <taxon>Uroviricota</taxon>
        <taxon>Caudoviricetes</taxon>
    </lineage>
</organism>
<dbReference type="InterPro" id="IPR036388">
    <property type="entry name" value="WH-like_DNA-bd_sf"/>
</dbReference>
<dbReference type="InterPro" id="IPR036390">
    <property type="entry name" value="WH_DNA-bd_sf"/>
</dbReference>
<evidence type="ECO:0000313" key="1">
    <source>
        <dbReference type="EMBL" id="DAF88155.1"/>
    </source>
</evidence>
<name>A0A8S5U132_9CAUD</name>
<proteinExistence type="predicted"/>
<reference evidence="1" key="1">
    <citation type="journal article" date="2021" name="Proc. Natl. Acad. Sci. U.S.A.">
        <title>A Catalog of Tens of Thousands of Viruses from Human Metagenomes Reveals Hidden Associations with Chronic Diseases.</title>
        <authorList>
            <person name="Tisza M.J."/>
            <person name="Buck C.B."/>
        </authorList>
    </citation>
    <scope>NUCLEOTIDE SEQUENCE</scope>
    <source>
        <strain evidence="1">CtGoR6</strain>
    </source>
</reference>
<sequence>MAKDDIFRIIYVILKELYEAQKAGKRIDPDVISSERFQIPPGYLADIVTELIDRGYVRGVSYRETKSGRIFTPLEDMSITLEGVEYLQSNSMMKKVHELLKDVKDIIPGI</sequence>
<dbReference type="Gene3D" id="1.10.10.10">
    <property type="entry name" value="Winged helix-like DNA-binding domain superfamily/Winged helix DNA-binding domain"/>
    <property type="match status" value="1"/>
</dbReference>
<dbReference type="EMBL" id="BK015979">
    <property type="protein sequence ID" value="DAF88155.1"/>
    <property type="molecule type" value="Genomic_DNA"/>
</dbReference>